<evidence type="ECO:0000313" key="1">
    <source>
        <dbReference type="EMBL" id="KIM36866.1"/>
    </source>
</evidence>
<accession>A0A0C3BZJ4</accession>
<reference evidence="1 2" key="1">
    <citation type="submission" date="2014-04" db="EMBL/GenBank/DDBJ databases">
        <authorList>
            <consortium name="DOE Joint Genome Institute"/>
            <person name="Kuo A."/>
            <person name="Gay G."/>
            <person name="Dore J."/>
            <person name="Kohler A."/>
            <person name="Nagy L.G."/>
            <person name="Floudas D."/>
            <person name="Copeland A."/>
            <person name="Barry K.W."/>
            <person name="Cichocki N."/>
            <person name="Veneault-Fourrey C."/>
            <person name="LaButti K."/>
            <person name="Lindquist E.A."/>
            <person name="Lipzen A."/>
            <person name="Lundell T."/>
            <person name="Morin E."/>
            <person name="Murat C."/>
            <person name="Sun H."/>
            <person name="Tunlid A."/>
            <person name="Henrissat B."/>
            <person name="Grigoriev I.V."/>
            <person name="Hibbett D.S."/>
            <person name="Martin F."/>
            <person name="Nordberg H.P."/>
            <person name="Cantor M.N."/>
            <person name="Hua S.X."/>
        </authorList>
    </citation>
    <scope>NUCLEOTIDE SEQUENCE [LARGE SCALE GENOMIC DNA]</scope>
    <source>
        <strain evidence="2">h7</strain>
    </source>
</reference>
<sequence length="59" mass="6893">MNRDVDLHPSFPLGNYASHSRLVRIVPPQQHKKGYRVTVCRLCEENRNTLGQFGFPRQK</sequence>
<dbReference type="AlphaFoldDB" id="A0A0C3BZJ4"/>
<name>A0A0C3BZJ4_HEBCY</name>
<reference evidence="2" key="2">
    <citation type="submission" date="2015-01" db="EMBL/GenBank/DDBJ databases">
        <title>Evolutionary Origins and Diversification of the Mycorrhizal Mutualists.</title>
        <authorList>
            <consortium name="DOE Joint Genome Institute"/>
            <consortium name="Mycorrhizal Genomics Consortium"/>
            <person name="Kohler A."/>
            <person name="Kuo A."/>
            <person name="Nagy L.G."/>
            <person name="Floudas D."/>
            <person name="Copeland A."/>
            <person name="Barry K.W."/>
            <person name="Cichocki N."/>
            <person name="Veneault-Fourrey C."/>
            <person name="LaButti K."/>
            <person name="Lindquist E.A."/>
            <person name="Lipzen A."/>
            <person name="Lundell T."/>
            <person name="Morin E."/>
            <person name="Murat C."/>
            <person name="Riley R."/>
            <person name="Ohm R."/>
            <person name="Sun H."/>
            <person name="Tunlid A."/>
            <person name="Henrissat B."/>
            <person name="Grigoriev I.V."/>
            <person name="Hibbett D.S."/>
            <person name="Martin F."/>
        </authorList>
    </citation>
    <scope>NUCLEOTIDE SEQUENCE [LARGE SCALE GENOMIC DNA]</scope>
    <source>
        <strain evidence="2">h7</strain>
    </source>
</reference>
<dbReference type="EMBL" id="KN831801">
    <property type="protein sequence ID" value="KIM36866.1"/>
    <property type="molecule type" value="Genomic_DNA"/>
</dbReference>
<dbReference type="Proteomes" id="UP000053424">
    <property type="component" value="Unassembled WGS sequence"/>
</dbReference>
<evidence type="ECO:0000313" key="2">
    <source>
        <dbReference type="Proteomes" id="UP000053424"/>
    </source>
</evidence>
<proteinExistence type="predicted"/>
<dbReference type="HOGENOM" id="CLU_2961038_0_0_1"/>
<organism evidence="1 2">
    <name type="scientific">Hebeloma cylindrosporum</name>
    <dbReference type="NCBI Taxonomy" id="76867"/>
    <lineage>
        <taxon>Eukaryota</taxon>
        <taxon>Fungi</taxon>
        <taxon>Dikarya</taxon>
        <taxon>Basidiomycota</taxon>
        <taxon>Agaricomycotina</taxon>
        <taxon>Agaricomycetes</taxon>
        <taxon>Agaricomycetidae</taxon>
        <taxon>Agaricales</taxon>
        <taxon>Agaricineae</taxon>
        <taxon>Hymenogastraceae</taxon>
        <taxon>Hebeloma</taxon>
    </lineage>
</organism>
<keyword evidence="2" id="KW-1185">Reference proteome</keyword>
<gene>
    <name evidence="1" type="ORF">M413DRAFT_448805</name>
</gene>
<protein>
    <submittedName>
        <fullName evidence="1">Uncharacterized protein</fullName>
    </submittedName>
</protein>